<evidence type="ECO:0000259" key="4">
    <source>
        <dbReference type="PROSITE" id="PS50222"/>
    </source>
</evidence>
<dbReference type="GO" id="GO:0005509">
    <property type="term" value="F:calcium ion binding"/>
    <property type="evidence" value="ECO:0007669"/>
    <property type="project" value="InterPro"/>
</dbReference>
<evidence type="ECO:0000313" key="5">
    <source>
        <dbReference type="EMBL" id="KAJ3042314.1"/>
    </source>
</evidence>
<dbReference type="CDD" id="cd00051">
    <property type="entry name" value="EFh"/>
    <property type="match status" value="2"/>
</dbReference>
<feature type="region of interest" description="Disordered" evidence="3">
    <location>
        <begin position="65"/>
        <end position="85"/>
    </location>
</feature>
<dbReference type="Gene3D" id="1.10.238.10">
    <property type="entry name" value="EF-hand"/>
    <property type="match status" value="2"/>
</dbReference>
<dbReference type="FunFam" id="1.10.238.10:FF:000003">
    <property type="entry name" value="Calmodulin A"/>
    <property type="match status" value="1"/>
</dbReference>
<dbReference type="SMART" id="SM00054">
    <property type="entry name" value="EFh"/>
    <property type="match status" value="2"/>
</dbReference>
<dbReference type="EMBL" id="JADGJD010001431">
    <property type="protein sequence ID" value="KAJ3042314.1"/>
    <property type="molecule type" value="Genomic_DNA"/>
</dbReference>
<evidence type="ECO:0000313" key="6">
    <source>
        <dbReference type="Proteomes" id="UP001212841"/>
    </source>
</evidence>
<keyword evidence="6" id="KW-1185">Reference proteome</keyword>
<keyword evidence="2" id="KW-0106">Calcium</keyword>
<dbReference type="InterPro" id="IPR018247">
    <property type="entry name" value="EF_Hand_1_Ca_BS"/>
</dbReference>
<feature type="compositionally biased region" description="Polar residues" evidence="3">
    <location>
        <begin position="74"/>
        <end position="85"/>
    </location>
</feature>
<keyword evidence="1" id="KW-0677">Repeat</keyword>
<feature type="domain" description="EF-hand" evidence="4">
    <location>
        <begin position="8"/>
        <end position="43"/>
    </location>
</feature>
<dbReference type="PROSITE" id="PS50222">
    <property type="entry name" value="EF_HAND_2"/>
    <property type="match status" value="2"/>
</dbReference>
<comment type="caution">
    <text evidence="5">The sequence shown here is derived from an EMBL/GenBank/DDBJ whole genome shotgun (WGS) entry which is preliminary data.</text>
</comment>
<dbReference type="PANTHER" id="PTHR23048">
    <property type="entry name" value="MYOSIN LIGHT CHAIN 1, 3"/>
    <property type="match status" value="1"/>
</dbReference>
<dbReference type="SUPFAM" id="SSF47473">
    <property type="entry name" value="EF-hand"/>
    <property type="match status" value="1"/>
</dbReference>
<dbReference type="Pfam" id="PF13833">
    <property type="entry name" value="EF-hand_8"/>
    <property type="match status" value="1"/>
</dbReference>
<accession>A0AAD5S5A3</accession>
<reference evidence="5" key="1">
    <citation type="submission" date="2020-05" db="EMBL/GenBank/DDBJ databases">
        <title>Phylogenomic resolution of chytrid fungi.</title>
        <authorList>
            <person name="Stajich J.E."/>
            <person name="Amses K."/>
            <person name="Simmons R."/>
            <person name="Seto K."/>
            <person name="Myers J."/>
            <person name="Bonds A."/>
            <person name="Quandt C.A."/>
            <person name="Barry K."/>
            <person name="Liu P."/>
            <person name="Grigoriev I."/>
            <person name="Longcore J.E."/>
            <person name="James T.Y."/>
        </authorList>
    </citation>
    <scope>NUCLEOTIDE SEQUENCE</scope>
    <source>
        <strain evidence="5">JEL0318</strain>
    </source>
</reference>
<organism evidence="5 6">
    <name type="scientific">Rhizophlyctis rosea</name>
    <dbReference type="NCBI Taxonomy" id="64517"/>
    <lineage>
        <taxon>Eukaryota</taxon>
        <taxon>Fungi</taxon>
        <taxon>Fungi incertae sedis</taxon>
        <taxon>Chytridiomycota</taxon>
        <taxon>Chytridiomycota incertae sedis</taxon>
        <taxon>Chytridiomycetes</taxon>
        <taxon>Rhizophlyctidales</taxon>
        <taxon>Rhizophlyctidaceae</taxon>
        <taxon>Rhizophlyctis</taxon>
    </lineage>
</organism>
<feature type="domain" description="EF-hand" evidence="4">
    <location>
        <begin position="105"/>
        <end position="140"/>
    </location>
</feature>
<dbReference type="InterPro" id="IPR002048">
    <property type="entry name" value="EF_hand_dom"/>
</dbReference>
<gene>
    <name evidence="5" type="primary">CETN1</name>
    <name evidence="5" type="ORF">HK097_002073</name>
</gene>
<dbReference type="InterPro" id="IPR011992">
    <property type="entry name" value="EF-hand-dom_pair"/>
</dbReference>
<dbReference type="InterPro" id="IPR050230">
    <property type="entry name" value="CALM/Myosin/TropC-like"/>
</dbReference>
<dbReference type="PROSITE" id="PS00018">
    <property type="entry name" value="EF_HAND_1"/>
    <property type="match status" value="2"/>
</dbReference>
<evidence type="ECO:0000256" key="3">
    <source>
        <dbReference type="SAM" id="MobiDB-lite"/>
    </source>
</evidence>
<evidence type="ECO:0000256" key="2">
    <source>
        <dbReference type="ARBA" id="ARBA00022837"/>
    </source>
</evidence>
<dbReference type="AlphaFoldDB" id="A0AAD5S5A3"/>
<name>A0AAD5S5A3_9FUNG</name>
<evidence type="ECO:0000256" key="1">
    <source>
        <dbReference type="ARBA" id="ARBA00022737"/>
    </source>
</evidence>
<dbReference type="PANTHER" id="PTHR23048:SF59">
    <property type="entry name" value="EF-HAND SUPERFAMILY PROTEIN"/>
    <property type="match status" value="1"/>
</dbReference>
<dbReference type="Proteomes" id="UP001212841">
    <property type="component" value="Unassembled WGS sequence"/>
</dbReference>
<dbReference type="GO" id="GO:0016460">
    <property type="term" value="C:myosin II complex"/>
    <property type="evidence" value="ECO:0007669"/>
    <property type="project" value="TreeGrafter"/>
</dbReference>
<proteinExistence type="predicted"/>
<protein>
    <submittedName>
        <fullName evidence="5">Centrin-1</fullName>
    </submittedName>
</protein>
<sequence>MKALGFEASNEETKRMVKEMDRDNSGTIDFEEFLAVVERKMAEKYALQEMRTLFHLYIDPTLSLHNARQPHTPAPQQQRGGGSNALTRISASDLRRVADLIGEKLSDDEIREMIEEADRDNDGEVTEEDFVRVMKKTSLW</sequence>
<dbReference type="Pfam" id="PF00036">
    <property type="entry name" value="EF-hand_1"/>
    <property type="match status" value="1"/>
</dbReference>